<dbReference type="InterPro" id="IPR013164">
    <property type="entry name" value="Cadherin_N"/>
</dbReference>
<evidence type="ECO:0000256" key="4">
    <source>
        <dbReference type="ARBA" id="ARBA00022837"/>
    </source>
</evidence>
<sequence>HKIMEMFCLMFLLLIHIFNFLNGFLYIKRKHFYLSRWRCVAFAVALVMFLRTASAQIRYSISEEVKEGTVVGNIARDLGIDKGVLKERHYRIVGGSSEPLFHLNPDTGFLSVARRVDREEICEHGHACTINLKTVLENPLEIHYVSIEVLDVNDNSPVFPDKENENAAFGTRVVQVNATDSDEGANGEIVYSFGKEVDVNVQKLFFVDSKTGVITVAATLVSVFNTHTNTHTHTRSHTGTHTDAYEHRHVCKDKQKYCSIFNYLYFA</sequence>
<keyword evidence="3" id="KW-0677">Repeat</keyword>
<dbReference type="GO" id="GO:0009653">
    <property type="term" value="P:anatomical structure morphogenesis"/>
    <property type="evidence" value="ECO:0007669"/>
    <property type="project" value="UniProtKB-ARBA"/>
</dbReference>
<proteinExistence type="predicted"/>
<evidence type="ECO:0000256" key="7">
    <source>
        <dbReference type="ARBA" id="ARBA00023136"/>
    </source>
</evidence>
<protein>
    <submittedName>
        <fullName evidence="12">Protocadherin 2 alpha a 15</fullName>
    </submittedName>
</protein>
<feature type="domain" description="Cadherin" evidence="11">
    <location>
        <begin position="53"/>
        <end position="159"/>
    </location>
</feature>
<dbReference type="Pfam" id="PF08266">
    <property type="entry name" value="Cadherin_2"/>
    <property type="match status" value="1"/>
</dbReference>
<dbReference type="PROSITE" id="PS50268">
    <property type="entry name" value="CADHERIN_2"/>
    <property type="match status" value="2"/>
</dbReference>
<dbReference type="SUPFAM" id="SSF49313">
    <property type="entry name" value="Cadherin-like"/>
    <property type="match status" value="2"/>
</dbReference>
<dbReference type="PROSITE" id="PS00232">
    <property type="entry name" value="CADHERIN_1"/>
    <property type="match status" value="1"/>
</dbReference>
<dbReference type="GO" id="GO:0005886">
    <property type="term" value="C:plasma membrane"/>
    <property type="evidence" value="ECO:0007669"/>
    <property type="project" value="InterPro"/>
</dbReference>
<keyword evidence="6 10" id="KW-1133">Transmembrane helix</keyword>
<dbReference type="Gene3D" id="2.60.40.60">
    <property type="entry name" value="Cadherins"/>
    <property type="match status" value="2"/>
</dbReference>
<dbReference type="Ensembl" id="ENSGWIT00000010089.1">
    <property type="protein sequence ID" value="ENSGWIP00000009038.1"/>
    <property type="gene ID" value="ENSGWIG00000005397.1"/>
</dbReference>
<evidence type="ECO:0000313" key="12">
    <source>
        <dbReference type="Ensembl" id="ENSGWIP00000009038.1"/>
    </source>
</evidence>
<evidence type="ECO:0000256" key="10">
    <source>
        <dbReference type="SAM" id="Phobius"/>
    </source>
</evidence>
<evidence type="ECO:0000256" key="2">
    <source>
        <dbReference type="ARBA" id="ARBA00022692"/>
    </source>
</evidence>
<reference evidence="12" key="2">
    <citation type="submission" date="2025-08" db="UniProtKB">
        <authorList>
            <consortium name="Ensembl"/>
        </authorList>
    </citation>
    <scope>IDENTIFICATION</scope>
</reference>
<dbReference type="Proteomes" id="UP000694680">
    <property type="component" value="Chromosome 10"/>
</dbReference>
<evidence type="ECO:0000256" key="1">
    <source>
        <dbReference type="ARBA" id="ARBA00004167"/>
    </source>
</evidence>
<evidence type="ECO:0000256" key="9">
    <source>
        <dbReference type="PROSITE-ProRule" id="PRU00043"/>
    </source>
</evidence>
<dbReference type="SMART" id="SM00112">
    <property type="entry name" value="CA"/>
    <property type="match status" value="1"/>
</dbReference>
<dbReference type="PANTHER" id="PTHR24028:SF290">
    <property type="entry name" value="PROTOCADHERIN 2 ALPHA A 15-RELATED"/>
    <property type="match status" value="1"/>
</dbReference>
<dbReference type="Pfam" id="PF00028">
    <property type="entry name" value="Cadherin"/>
    <property type="match status" value="1"/>
</dbReference>
<keyword evidence="13" id="KW-1185">Reference proteome</keyword>
<dbReference type="InterPro" id="IPR050174">
    <property type="entry name" value="Protocadherin/Cadherin-CA"/>
</dbReference>
<dbReference type="PANTHER" id="PTHR24028">
    <property type="entry name" value="CADHERIN-87A"/>
    <property type="match status" value="1"/>
</dbReference>
<keyword evidence="4 9" id="KW-0106">Calcium</keyword>
<dbReference type="AlphaFoldDB" id="A0A8C5DMH7"/>
<dbReference type="InterPro" id="IPR015919">
    <property type="entry name" value="Cadherin-like_sf"/>
</dbReference>
<dbReference type="GO" id="GO:0005509">
    <property type="term" value="F:calcium ion binding"/>
    <property type="evidence" value="ECO:0007669"/>
    <property type="project" value="UniProtKB-UniRule"/>
</dbReference>
<keyword evidence="5" id="KW-0130">Cell adhesion</keyword>
<reference evidence="12" key="3">
    <citation type="submission" date="2025-09" db="UniProtKB">
        <authorList>
            <consortium name="Ensembl"/>
        </authorList>
    </citation>
    <scope>IDENTIFICATION</scope>
</reference>
<comment type="subcellular location">
    <subcellularLocation>
        <location evidence="1">Membrane</location>
        <topology evidence="1">Single-pass membrane protein</topology>
    </subcellularLocation>
</comment>
<dbReference type="PRINTS" id="PR00205">
    <property type="entry name" value="CADHERIN"/>
</dbReference>
<evidence type="ECO:0000256" key="3">
    <source>
        <dbReference type="ARBA" id="ARBA00022737"/>
    </source>
</evidence>
<dbReference type="InterPro" id="IPR020894">
    <property type="entry name" value="Cadherin_CS"/>
</dbReference>
<feature type="transmembrane region" description="Helical" evidence="10">
    <location>
        <begin position="7"/>
        <end position="27"/>
    </location>
</feature>
<evidence type="ECO:0000256" key="5">
    <source>
        <dbReference type="ARBA" id="ARBA00022889"/>
    </source>
</evidence>
<keyword evidence="7 10" id="KW-0472">Membrane</keyword>
<dbReference type="CDD" id="cd11304">
    <property type="entry name" value="Cadherin_repeat"/>
    <property type="match status" value="2"/>
</dbReference>
<evidence type="ECO:0000256" key="6">
    <source>
        <dbReference type="ARBA" id="ARBA00022989"/>
    </source>
</evidence>
<evidence type="ECO:0000313" key="13">
    <source>
        <dbReference type="Proteomes" id="UP000694680"/>
    </source>
</evidence>
<dbReference type="FunFam" id="2.60.40.60:FF:000006">
    <property type="entry name" value="Protocadherin alpha 2"/>
    <property type="match status" value="1"/>
</dbReference>
<name>A0A8C5DMH7_GOUWI</name>
<keyword evidence="8" id="KW-0325">Glycoprotein</keyword>
<keyword evidence="2 10" id="KW-0812">Transmembrane</keyword>
<dbReference type="InterPro" id="IPR002126">
    <property type="entry name" value="Cadherin-like_dom"/>
</dbReference>
<dbReference type="GO" id="GO:0007156">
    <property type="term" value="P:homophilic cell adhesion via plasma membrane adhesion molecules"/>
    <property type="evidence" value="ECO:0007669"/>
    <property type="project" value="InterPro"/>
</dbReference>
<evidence type="ECO:0000256" key="8">
    <source>
        <dbReference type="ARBA" id="ARBA00023180"/>
    </source>
</evidence>
<evidence type="ECO:0000259" key="11">
    <source>
        <dbReference type="PROSITE" id="PS50268"/>
    </source>
</evidence>
<feature type="domain" description="Cadherin" evidence="11">
    <location>
        <begin position="165"/>
        <end position="220"/>
    </location>
</feature>
<organism evidence="12 13">
    <name type="scientific">Gouania willdenowi</name>
    <name type="common">Blunt-snouted clingfish</name>
    <name type="synonym">Lepadogaster willdenowi</name>
    <dbReference type="NCBI Taxonomy" id="441366"/>
    <lineage>
        <taxon>Eukaryota</taxon>
        <taxon>Metazoa</taxon>
        <taxon>Chordata</taxon>
        <taxon>Craniata</taxon>
        <taxon>Vertebrata</taxon>
        <taxon>Euteleostomi</taxon>
        <taxon>Actinopterygii</taxon>
        <taxon>Neopterygii</taxon>
        <taxon>Teleostei</taxon>
        <taxon>Neoteleostei</taxon>
        <taxon>Acanthomorphata</taxon>
        <taxon>Ovalentaria</taxon>
        <taxon>Blenniimorphae</taxon>
        <taxon>Blenniiformes</taxon>
        <taxon>Gobiesocoidei</taxon>
        <taxon>Gobiesocidae</taxon>
        <taxon>Gobiesocinae</taxon>
        <taxon>Gouania</taxon>
    </lineage>
</organism>
<reference evidence="12" key="1">
    <citation type="submission" date="2020-06" db="EMBL/GenBank/DDBJ databases">
        <authorList>
            <consortium name="Wellcome Sanger Institute Data Sharing"/>
        </authorList>
    </citation>
    <scope>NUCLEOTIDE SEQUENCE [LARGE SCALE GENOMIC DNA]</scope>
</reference>
<accession>A0A8C5DMH7</accession>